<feature type="transmembrane region" description="Helical" evidence="2">
    <location>
        <begin position="242"/>
        <end position="261"/>
    </location>
</feature>
<feature type="transmembrane region" description="Helical" evidence="2">
    <location>
        <begin position="737"/>
        <end position="756"/>
    </location>
</feature>
<dbReference type="RefSeq" id="WP_066771695.1">
    <property type="nucleotide sequence ID" value="NZ_BMIP01000003.1"/>
</dbReference>
<feature type="transmembrane region" description="Helical" evidence="2">
    <location>
        <begin position="511"/>
        <end position="528"/>
    </location>
</feature>
<name>A0A917DV17_9SPHN</name>
<dbReference type="AlphaFoldDB" id="A0A917DV17"/>
<feature type="transmembrane region" description="Helical" evidence="2">
    <location>
        <begin position="165"/>
        <end position="184"/>
    </location>
</feature>
<feature type="compositionally biased region" description="Low complexity" evidence="1">
    <location>
        <begin position="99"/>
        <end position="108"/>
    </location>
</feature>
<dbReference type="PANTHER" id="PTHR38434:SF1">
    <property type="entry name" value="BLL2549 PROTEIN"/>
    <property type="match status" value="1"/>
</dbReference>
<feature type="transmembrane region" description="Helical" evidence="2">
    <location>
        <begin position="429"/>
        <end position="452"/>
    </location>
</feature>
<keyword evidence="2" id="KW-0812">Transmembrane</keyword>
<feature type="transmembrane region" description="Helical" evidence="2">
    <location>
        <begin position="298"/>
        <end position="318"/>
    </location>
</feature>
<dbReference type="InterPro" id="IPR014600">
    <property type="entry name" value="UCP035905_mem"/>
</dbReference>
<accession>A0A917DV17</accession>
<comment type="caution">
    <text evidence="3">The sequence shown here is derived from an EMBL/GenBank/DDBJ whole genome shotgun (WGS) entry which is preliminary data.</text>
</comment>
<feature type="transmembrane region" description="Helical" evidence="2">
    <location>
        <begin position="665"/>
        <end position="688"/>
    </location>
</feature>
<gene>
    <name evidence="3" type="ORF">GCM10010990_18660</name>
</gene>
<protein>
    <submittedName>
        <fullName evidence="3">Membrane protein</fullName>
    </submittedName>
</protein>
<feature type="region of interest" description="Disordered" evidence="1">
    <location>
        <begin position="45"/>
        <end position="108"/>
    </location>
</feature>
<sequence length="908" mass="95112">MEFFLLLVGAGLLAALWKRVDGLEKELRETRGDLAAIEAREMAHGRAPAARDAEAAEAASRRPATVARSASVPTIRPKSAPAKFDETPAPTTSTPLVEPSAPAASAPSRSFGERVAGLDFSLDFEELFGRQLSMWAGGITLAVAGFFLARYAIDAGILGPEVRVVLGLLFGFALLGGAELAYRFKERVADPRVPQALAGAGLATLYASIYLAGSLYGLIGTGTAFVGLALVTAAALGLSFRFGLPCAVLALVGGFAAPALVGSEEGNITLLAIYLSLVAGGLGHAARRQGRFDEGGGWARGGWLGLAGIVGGLGWGLFMLLVDPTSRGDLVSVGLYLVIVGALLPALVLPELKESRFLRIALGGFAALQMAVLLENSGYEPLSWGLYALLGGALAGLGWKNPGLREAAAIAGGVSAWMMGFWFDPDPWTFGLVGAAMAAIFAGVPLAHVFLGRGKGADVAALAVMPPALILAAYWHFVPGIDEFVLPIALAGLALAVLPALGAWRIGASGWRAGILEASCVATAYAGVTQVLPLDWMAWATAITALGLVFGLPQRNWAARTSLAIVLVWAAYPFAWWLGASGFTLSGSPGLVSDFPGFKDMLQFVAPAAVVAAALGWAHGHMAIVPRWMMRAGAGILGLSVFHVGFKLVFAIRERSDSIPEWRDFVTYGLAERTVWEALLLGVAVLAWQMRDRLPALRRVAAVFAGLSLGHFVIYTGLIFNPLWADQAVGATPVANLLIIAYGIAIAALLMGRVMLPADEEQSRWVRVASDGALMALIGFLALSELRQAFAGSVLTSPPVGQTEDLLRSLLGIVLAIGFLLWGAKSGTRSWRIGSLVLMLAAVCKVFIYDTQGLDQLARIASFTGLGFSLIGIGWFYSKILRSASAEEVTPPAEPPLPPVPGGSSEPS</sequence>
<feature type="compositionally biased region" description="Pro residues" evidence="1">
    <location>
        <begin position="892"/>
        <end position="901"/>
    </location>
</feature>
<feature type="transmembrane region" description="Helical" evidence="2">
    <location>
        <begin position="132"/>
        <end position="153"/>
    </location>
</feature>
<evidence type="ECO:0000313" key="3">
    <source>
        <dbReference type="EMBL" id="GGD69399.1"/>
    </source>
</evidence>
<reference evidence="3" key="2">
    <citation type="submission" date="2020-09" db="EMBL/GenBank/DDBJ databases">
        <authorList>
            <person name="Sun Q."/>
            <person name="Zhou Y."/>
        </authorList>
    </citation>
    <scope>NUCLEOTIDE SEQUENCE</scope>
    <source>
        <strain evidence="3">CGMCC 1.15360</strain>
    </source>
</reference>
<feature type="transmembrane region" description="Helical" evidence="2">
    <location>
        <begin position="768"/>
        <end position="786"/>
    </location>
</feature>
<feature type="transmembrane region" description="Helical" evidence="2">
    <location>
        <begin position="860"/>
        <end position="877"/>
    </location>
</feature>
<feature type="transmembrane region" description="Helical" evidence="2">
    <location>
        <begin position="604"/>
        <end position="625"/>
    </location>
</feature>
<feature type="region of interest" description="Disordered" evidence="1">
    <location>
        <begin position="888"/>
        <end position="908"/>
    </location>
</feature>
<feature type="transmembrane region" description="Helical" evidence="2">
    <location>
        <begin position="806"/>
        <end position="824"/>
    </location>
</feature>
<feature type="transmembrane region" description="Helical" evidence="2">
    <location>
        <begin position="831"/>
        <end position="848"/>
    </location>
</feature>
<dbReference type="EMBL" id="BMIP01000003">
    <property type="protein sequence ID" value="GGD69399.1"/>
    <property type="molecule type" value="Genomic_DNA"/>
</dbReference>
<feature type="transmembrane region" description="Helical" evidence="2">
    <location>
        <begin position="484"/>
        <end position="504"/>
    </location>
</feature>
<keyword evidence="2" id="KW-1133">Transmembrane helix</keyword>
<feature type="transmembrane region" description="Helical" evidence="2">
    <location>
        <begin position="330"/>
        <end position="350"/>
    </location>
</feature>
<keyword evidence="4" id="KW-1185">Reference proteome</keyword>
<keyword evidence="2" id="KW-0472">Membrane</keyword>
<feature type="transmembrane region" description="Helical" evidence="2">
    <location>
        <begin position="564"/>
        <end position="584"/>
    </location>
</feature>
<evidence type="ECO:0000313" key="4">
    <source>
        <dbReference type="Proteomes" id="UP000612349"/>
    </source>
</evidence>
<evidence type="ECO:0000256" key="2">
    <source>
        <dbReference type="SAM" id="Phobius"/>
    </source>
</evidence>
<feature type="transmembrane region" description="Helical" evidence="2">
    <location>
        <begin position="700"/>
        <end position="725"/>
    </location>
</feature>
<feature type="transmembrane region" description="Helical" evidence="2">
    <location>
        <begin position="357"/>
        <end position="375"/>
    </location>
</feature>
<dbReference type="PANTHER" id="PTHR38434">
    <property type="entry name" value="BLL2549 PROTEIN"/>
    <property type="match status" value="1"/>
</dbReference>
<feature type="compositionally biased region" description="Low complexity" evidence="1">
    <location>
        <begin position="55"/>
        <end position="64"/>
    </location>
</feature>
<proteinExistence type="predicted"/>
<organism evidence="3 4">
    <name type="scientific">Croceicoccus mobilis</name>
    <dbReference type="NCBI Taxonomy" id="1703339"/>
    <lineage>
        <taxon>Bacteria</taxon>
        <taxon>Pseudomonadati</taxon>
        <taxon>Pseudomonadota</taxon>
        <taxon>Alphaproteobacteria</taxon>
        <taxon>Sphingomonadales</taxon>
        <taxon>Erythrobacteraceae</taxon>
        <taxon>Croceicoccus</taxon>
    </lineage>
</organism>
<evidence type="ECO:0000256" key="1">
    <source>
        <dbReference type="SAM" id="MobiDB-lite"/>
    </source>
</evidence>
<feature type="transmembrane region" description="Helical" evidence="2">
    <location>
        <begin position="204"/>
        <end position="230"/>
    </location>
</feature>
<feature type="transmembrane region" description="Helical" evidence="2">
    <location>
        <begin position="534"/>
        <end position="552"/>
    </location>
</feature>
<dbReference type="InterPro" id="IPR019286">
    <property type="entry name" value="DUF2339_TM"/>
</dbReference>
<feature type="transmembrane region" description="Helical" evidence="2">
    <location>
        <begin position="267"/>
        <end position="286"/>
    </location>
</feature>
<dbReference type="Pfam" id="PF10101">
    <property type="entry name" value="DUF2339"/>
    <property type="match status" value="1"/>
</dbReference>
<reference evidence="3" key="1">
    <citation type="journal article" date="2014" name="Int. J. Syst. Evol. Microbiol.">
        <title>Complete genome sequence of Corynebacterium casei LMG S-19264T (=DSM 44701T), isolated from a smear-ripened cheese.</title>
        <authorList>
            <consortium name="US DOE Joint Genome Institute (JGI-PGF)"/>
            <person name="Walter F."/>
            <person name="Albersmeier A."/>
            <person name="Kalinowski J."/>
            <person name="Ruckert C."/>
        </authorList>
    </citation>
    <scope>NUCLEOTIDE SEQUENCE</scope>
    <source>
        <strain evidence="3">CGMCC 1.15360</strain>
    </source>
</reference>
<feature type="transmembrane region" description="Helical" evidence="2">
    <location>
        <begin position="632"/>
        <end position="653"/>
    </location>
</feature>
<dbReference type="PIRSF" id="PIRSF035905">
    <property type="entry name" value="UCP035905_mp"/>
    <property type="match status" value="1"/>
</dbReference>
<feature type="compositionally biased region" description="Basic and acidic residues" evidence="1">
    <location>
        <begin position="45"/>
        <end position="54"/>
    </location>
</feature>
<feature type="transmembrane region" description="Helical" evidence="2">
    <location>
        <begin position="459"/>
        <end position="478"/>
    </location>
</feature>
<dbReference type="Proteomes" id="UP000612349">
    <property type="component" value="Unassembled WGS sequence"/>
</dbReference>
<dbReference type="OrthoDB" id="5422830at2"/>